<evidence type="ECO:0000313" key="3">
    <source>
        <dbReference type="Proteomes" id="UP000326565"/>
    </source>
</evidence>
<gene>
    <name evidence="2" type="ORF">BDV29DRAFT_174224</name>
</gene>
<protein>
    <submittedName>
        <fullName evidence="2">Uncharacterized protein</fullName>
    </submittedName>
</protein>
<dbReference type="AlphaFoldDB" id="A0A5N5X3P1"/>
<keyword evidence="1" id="KW-0812">Transmembrane</keyword>
<proteinExistence type="predicted"/>
<dbReference type="EMBL" id="ML732215">
    <property type="protein sequence ID" value="KAB8074114.1"/>
    <property type="molecule type" value="Genomic_DNA"/>
</dbReference>
<dbReference type="Proteomes" id="UP000326565">
    <property type="component" value="Unassembled WGS sequence"/>
</dbReference>
<evidence type="ECO:0000256" key="1">
    <source>
        <dbReference type="SAM" id="Phobius"/>
    </source>
</evidence>
<accession>A0A5N5X3P1</accession>
<evidence type="ECO:0000313" key="2">
    <source>
        <dbReference type="EMBL" id="KAB8074114.1"/>
    </source>
</evidence>
<organism evidence="2 3">
    <name type="scientific">Aspergillus leporis</name>
    <dbReference type="NCBI Taxonomy" id="41062"/>
    <lineage>
        <taxon>Eukaryota</taxon>
        <taxon>Fungi</taxon>
        <taxon>Dikarya</taxon>
        <taxon>Ascomycota</taxon>
        <taxon>Pezizomycotina</taxon>
        <taxon>Eurotiomycetes</taxon>
        <taxon>Eurotiomycetidae</taxon>
        <taxon>Eurotiales</taxon>
        <taxon>Aspergillaceae</taxon>
        <taxon>Aspergillus</taxon>
        <taxon>Aspergillus subgen. Circumdati</taxon>
    </lineage>
</organism>
<name>A0A5N5X3P1_9EURO</name>
<reference evidence="2 3" key="1">
    <citation type="submission" date="2019-04" db="EMBL/GenBank/DDBJ databases">
        <title>Friends and foes A comparative genomics study of 23 Aspergillus species from section Flavi.</title>
        <authorList>
            <consortium name="DOE Joint Genome Institute"/>
            <person name="Kjaerbolling I."/>
            <person name="Vesth T."/>
            <person name="Frisvad J.C."/>
            <person name="Nybo J.L."/>
            <person name="Theobald S."/>
            <person name="Kildgaard S."/>
            <person name="Isbrandt T."/>
            <person name="Kuo A."/>
            <person name="Sato A."/>
            <person name="Lyhne E.K."/>
            <person name="Kogle M.E."/>
            <person name="Wiebenga A."/>
            <person name="Kun R.S."/>
            <person name="Lubbers R.J."/>
            <person name="Makela M.R."/>
            <person name="Barry K."/>
            <person name="Chovatia M."/>
            <person name="Clum A."/>
            <person name="Daum C."/>
            <person name="Haridas S."/>
            <person name="He G."/>
            <person name="LaButti K."/>
            <person name="Lipzen A."/>
            <person name="Mondo S."/>
            <person name="Riley R."/>
            <person name="Salamov A."/>
            <person name="Simmons B.A."/>
            <person name="Magnuson J.K."/>
            <person name="Henrissat B."/>
            <person name="Mortensen U.H."/>
            <person name="Larsen T.O."/>
            <person name="Devries R.P."/>
            <person name="Grigoriev I.V."/>
            <person name="Machida M."/>
            <person name="Baker S.E."/>
            <person name="Andersen M.R."/>
        </authorList>
    </citation>
    <scope>NUCLEOTIDE SEQUENCE [LARGE SCALE GENOMIC DNA]</scope>
    <source>
        <strain evidence="2 3">CBS 151.66</strain>
    </source>
</reference>
<keyword evidence="1" id="KW-0472">Membrane</keyword>
<keyword evidence="1" id="KW-1133">Transmembrane helix</keyword>
<keyword evidence="3" id="KW-1185">Reference proteome</keyword>
<sequence length="75" mass="8847">MYNRVYIIVLRSWSCNDMVCLGFVSTLGIRRMHVSQFMMLDHCRIACVSFILPDHYDPECGMWISWSTCCYINTI</sequence>
<feature type="transmembrane region" description="Helical" evidence="1">
    <location>
        <begin position="6"/>
        <end position="29"/>
    </location>
</feature>